<feature type="region of interest" description="Disordered" evidence="6">
    <location>
        <begin position="150"/>
        <end position="219"/>
    </location>
</feature>
<dbReference type="HOGENOM" id="CLU_074407_0_0_11"/>
<evidence type="ECO:0000313" key="7">
    <source>
        <dbReference type="EMBL" id="ACV77580.1"/>
    </source>
</evidence>
<organism evidence="7 8">
    <name type="scientific">Nakamurella multipartita (strain ATCC 700099 / DSM 44233 / CIP 104796 / JCM 9543 / NBRC 105858 / Y-104)</name>
    <name type="common">Microsphaera multipartita</name>
    <dbReference type="NCBI Taxonomy" id="479431"/>
    <lineage>
        <taxon>Bacteria</taxon>
        <taxon>Bacillati</taxon>
        <taxon>Actinomycetota</taxon>
        <taxon>Actinomycetes</taxon>
        <taxon>Nakamurellales</taxon>
        <taxon>Nakamurellaceae</taxon>
        <taxon>Nakamurella</taxon>
    </lineage>
</organism>
<evidence type="ECO:0000313" key="8">
    <source>
        <dbReference type="Proteomes" id="UP000002218"/>
    </source>
</evidence>
<dbReference type="FunFam" id="3.90.1030.10:FF:000001">
    <property type="entry name" value="50S ribosomal protein L17"/>
    <property type="match status" value="1"/>
</dbReference>
<dbReference type="RefSeq" id="WP_015746494.1">
    <property type="nucleotide sequence ID" value="NC_013235.1"/>
</dbReference>
<dbReference type="InterPro" id="IPR036373">
    <property type="entry name" value="Ribosomal_bL17_sf"/>
</dbReference>
<dbReference type="Gene3D" id="3.90.1030.10">
    <property type="entry name" value="Ribosomal protein L17"/>
    <property type="match status" value="1"/>
</dbReference>
<dbReference type="PANTHER" id="PTHR14413:SF16">
    <property type="entry name" value="LARGE RIBOSOMAL SUBUNIT PROTEIN BL17M"/>
    <property type="match status" value="1"/>
</dbReference>
<dbReference type="InterPro" id="IPR000456">
    <property type="entry name" value="Ribosomal_bL17"/>
</dbReference>
<evidence type="ECO:0000256" key="3">
    <source>
        <dbReference type="ARBA" id="ARBA00023274"/>
    </source>
</evidence>
<dbReference type="GO" id="GO:0003735">
    <property type="term" value="F:structural constituent of ribosome"/>
    <property type="evidence" value="ECO:0007669"/>
    <property type="project" value="InterPro"/>
</dbReference>
<dbReference type="PROSITE" id="PS01167">
    <property type="entry name" value="RIBOSOMAL_L17"/>
    <property type="match status" value="1"/>
</dbReference>
<dbReference type="InterPro" id="IPR047859">
    <property type="entry name" value="Ribosomal_bL17_CS"/>
</dbReference>
<dbReference type="NCBIfam" id="TIGR00059">
    <property type="entry name" value="L17"/>
    <property type="match status" value="1"/>
</dbReference>
<proteinExistence type="inferred from homology"/>
<reference evidence="8" key="1">
    <citation type="submission" date="2009-09" db="EMBL/GenBank/DDBJ databases">
        <title>The complete genome of Nakamurella multipartita DSM 44233.</title>
        <authorList>
            <consortium name="US DOE Joint Genome Institute (JGI-PGF)"/>
            <person name="Lucas S."/>
            <person name="Copeland A."/>
            <person name="Lapidus A."/>
            <person name="Glavina del Rio T."/>
            <person name="Dalin E."/>
            <person name="Tice H."/>
            <person name="Bruce D."/>
            <person name="Goodwin L."/>
            <person name="Pitluck S."/>
            <person name="Kyrpides N."/>
            <person name="Mavromatis K."/>
            <person name="Ivanova N."/>
            <person name="Ovchinnikova G."/>
            <person name="Sims D."/>
            <person name="Meincke L."/>
            <person name="Brettin T."/>
            <person name="Detter J.C."/>
            <person name="Han C."/>
            <person name="Larimer F."/>
            <person name="Land M."/>
            <person name="Hauser L."/>
            <person name="Markowitz V."/>
            <person name="Cheng J.-F."/>
            <person name="Hugenholtz P."/>
            <person name="Woyke T."/>
            <person name="Wu D."/>
            <person name="Klenk H.-P."/>
            <person name="Eisen J.A."/>
        </authorList>
    </citation>
    <scope>NUCLEOTIDE SEQUENCE [LARGE SCALE GENOMIC DNA]</scope>
    <source>
        <strain evidence="8">ATCC 700099 / DSM 44233 / CIP 104796 / JCM 9543 / NBRC 105858 / Y-104</strain>
    </source>
</reference>
<dbReference type="Proteomes" id="UP000002218">
    <property type="component" value="Chromosome"/>
</dbReference>
<dbReference type="HAMAP" id="MF_01368">
    <property type="entry name" value="Ribosomal_bL17"/>
    <property type="match status" value="1"/>
</dbReference>
<feature type="compositionally biased region" description="Acidic residues" evidence="6">
    <location>
        <begin position="204"/>
        <end position="219"/>
    </location>
</feature>
<comment type="subunit">
    <text evidence="4">Part of the 50S ribosomal subunit. Contacts protein L32.</text>
</comment>
<evidence type="ECO:0000256" key="5">
    <source>
        <dbReference type="RuleBase" id="RU000660"/>
    </source>
</evidence>
<reference evidence="7 8" key="2">
    <citation type="journal article" date="2010" name="Stand. Genomic Sci.">
        <title>Complete genome sequence of Nakamurella multipartita type strain (Y-104).</title>
        <authorList>
            <person name="Tice H."/>
            <person name="Mayilraj S."/>
            <person name="Sims D."/>
            <person name="Lapidus A."/>
            <person name="Nolan M."/>
            <person name="Lucas S."/>
            <person name="Glavina Del Rio T."/>
            <person name="Copeland A."/>
            <person name="Cheng J.F."/>
            <person name="Meincke L."/>
            <person name="Bruce D."/>
            <person name="Goodwin L."/>
            <person name="Pitluck S."/>
            <person name="Ivanova N."/>
            <person name="Mavromatis K."/>
            <person name="Ovchinnikova G."/>
            <person name="Pati A."/>
            <person name="Chen A."/>
            <person name="Palaniappan K."/>
            <person name="Land M."/>
            <person name="Hauser L."/>
            <person name="Chang Y.J."/>
            <person name="Jeffries C.D."/>
            <person name="Detter J.C."/>
            <person name="Brettin T."/>
            <person name="Rohde M."/>
            <person name="Goker M."/>
            <person name="Bristow J."/>
            <person name="Eisen J.A."/>
            <person name="Markowitz V."/>
            <person name="Hugenholtz P."/>
            <person name="Kyrpides N.C."/>
            <person name="Klenk H.P."/>
            <person name="Chen F."/>
        </authorList>
    </citation>
    <scope>NUCLEOTIDE SEQUENCE [LARGE SCALE GENOMIC DNA]</scope>
    <source>
        <strain evidence="8">ATCC 700099 / DSM 44233 / CIP 104796 / JCM 9543 / NBRC 105858 / Y-104</strain>
    </source>
</reference>
<comment type="similarity">
    <text evidence="1 4 5">Belongs to the bacterial ribosomal protein bL17 family.</text>
</comment>
<accession>C8XCL5</accession>
<dbReference type="GO" id="GO:0006412">
    <property type="term" value="P:translation"/>
    <property type="evidence" value="ECO:0007669"/>
    <property type="project" value="UniProtKB-UniRule"/>
</dbReference>
<dbReference type="EMBL" id="CP001737">
    <property type="protein sequence ID" value="ACV77580.1"/>
    <property type="molecule type" value="Genomic_DNA"/>
</dbReference>
<dbReference type="FunCoup" id="C8XCL5">
    <property type="interactions" value="429"/>
</dbReference>
<evidence type="ECO:0000256" key="2">
    <source>
        <dbReference type="ARBA" id="ARBA00022980"/>
    </source>
</evidence>
<sequence>MPTPPKGPRLGGSPAHERLILANLATQLFEHGKITTTEAKAKRLRPYAEKLLTKAKVGTLHARREVMKVVRDKDVVHKLFAEIGPSFETRTGGYTRIIKTAPRKGDNAPMAIIELVGEETVSAAASRVIRSSANRGDRAARVAASAAAGGAAAAEDAPDRESASDQVVDAATEAPAEGAEVTEAAQTAEDAGDRESGSVQAVEAADEAPAEGADDETAK</sequence>
<dbReference type="OrthoDB" id="9809073at2"/>
<name>C8XCL5_NAKMY</name>
<dbReference type="eggNOG" id="COG0203">
    <property type="taxonomic scope" value="Bacteria"/>
</dbReference>
<keyword evidence="2 4" id="KW-0689">Ribosomal protein</keyword>
<evidence type="ECO:0000256" key="6">
    <source>
        <dbReference type="SAM" id="MobiDB-lite"/>
    </source>
</evidence>
<dbReference type="SUPFAM" id="SSF64263">
    <property type="entry name" value="Prokaryotic ribosomal protein L17"/>
    <property type="match status" value="1"/>
</dbReference>
<evidence type="ECO:0000256" key="1">
    <source>
        <dbReference type="ARBA" id="ARBA00008777"/>
    </source>
</evidence>
<evidence type="ECO:0000256" key="4">
    <source>
        <dbReference type="HAMAP-Rule" id="MF_01368"/>
    </source>
</evidence>
<dbReference type="InParanoid" id="C8XCL5"/>
<dbReference type="Pfam" id="PF01196">
    <property type="entry name" value="Ribosomal_L17"/>
    <property type="match status" value="1"/>
</dbReference>
<dbReference type="KEGG" id="nml:Namu_1173"/>
<keyword evidence="8" id="KW-1185">Reference proteome</keyword>
<dbReference type="AlphaFoldDB" id="C8XCL5"/>
<dbReference type="PANTHER" id="PTHR14413">
    <property type="entry name" value="RIBOSOMAL PROTEIN L17"/>
    <property type="match status" value="1"/>
</dbReference>
<protein>
    <recommendedName>
        <fullName evidence="4">Large ribosomal subunit protein bL17</fullName>
    </recommendedName>
</protein>
<dbReference type="GO" id="GO:0022625">
    <property type="term" value="C:cytosolic large ribosomal subunit"/>
    <property type="evidence" value="ECO:0007669"/>
    <property type="project" value="TreeGrafter"/>
</dbReference>
<keyword evidence="3 4" id="KW-0687">Ribonucleoprotein</keyword>
<gene>
    <name evidence="4" type="primary">rplQ</name>
    <name evidence="7" type="ordered locus">Namu_1173</name>
</gene>
<dbReference type="STRING" id="479431.Namu_1173"/>